<reference evidence="2" key="1">
    <citation type="submission" date="2022-07" db="EMBL/GenBank/DDBJ databases">
        <title>Phylogenomic reconstructions and comparative analyses of Kickxellomycotina fungi.</title>
        <authorList>
            <person name="Reynolds N.K."/>
            <person name="Stajich J.E."/>
            <person name="Barry K."/>
            <person name="Grigoriev I.V."/>
            <person name="Crous P."/>
            <person name="Smith M.E."/>
        </authorList>
    </citation>
    <scope>NUCLEOTIDE SEQUENCE</scope>
    <source>
        <strain evidence="2">BCRC 34381</strain>
    </source>
</reference>
<accession>A0A9W7XT22</accession>
<evidence type="ECO:0000313" key="3">
    <source>
        <dbReference type="Proteomes" id="UP001143981"/>
    </source>
</evidence>
<evidence type="ECO:0000256" key="1">
    <source>
        <dbReference type="SAM" id="MobiDB-lite"/>
    </source>
</evidence>
<feature type="region of interest" description="Disordered" evidence="1">
    <location>
        <begin position="33"/>
        <end position="65"/>
    </location>
</feature>
<protein>
    <submittedName>
        <fullName evidence="2">Uncharacterized protein</fullName>
    </submittedName>
</protein>
<sequence>MWNRDLAAVLNFKHIVDVPREMGEAPERFLRAKPKVARKLPAQPAQPAKRPRTRTTNKKTQPSAT</sequence>
<name>A0A9W7XT22_9FUNG</name>
<gene>
    <name evidence="2" type="ORF">LPJ61_006980</name>
</gene>
<organism evidence="2 3">
    <name type="scientific">Coemansia biformis</name>
    <dbReference type="NCBI Taxonomy" id="1286918"/>
    <lineage>
        <taxon>Eukaryota</taxon>
        <taxon>Fungi</taxon>
        <taxon>Fungi incertae sedis</taxon>
        <taxon>Zoopagomycota</taxon>
        <taxon>Kickxellomycotina</taxon>
        <taxon>Kickxellomycetes</taxon>
        <taxon>Kickxellales</taxon>
        <taxon>Kickxellaceae</taxon>
        <taxon>Coemansia</taxon>
    </lineage>
</organism>
<evidence type="ECO:0000313" key="2">
    <source>
        <dbReference type="EMBL" id="KAJ1717983.1"/>
    </source>
</evidence>
<feature type="non-terminal residue" evidence="2">
    <location>
        <position position="65"/>
    </location>
</feature>
<feature type="compositionally biased region" description="Low complexity" evidence="1">
    <location>
        <begin position="39"/>
        <end position="48"/>
    </location>
</feature>
<dbReference type="Proteomes" id="UP001143981">
    <property type="component" value="Unassembled WGS sequence"/>
</dbReference>
<comment type="caution">
    <text evidence="2">The sequence shown here is derived from an EMBL/GenBank/DDBJ whole genome shotgun (WGS) entry which is preliminary data.</text>
</comment>
<dbReference type="AlphaFoldDB" id="A0A9W7XT22"/>
<dbReference type="OrthoDB" id="10498049at2759"/>
<proteinExistence type="predicted"/>
<keyword evidence="3" id="KW-1185">Reference proteome</keyword>
<dbReference type="EMBL" id="JANBOI010004100">
    <property type="protein sequence ID" value="KAJ1717983.1"/>
    <property type="molecule type" value="Genomic_DNA"/>
</dbReference>